<organism evidence="6 7">
    <name type="scientific">Kibdelosporangium aridum</name>
    <dbReference type="NCBI Taxonomy" id="2030"/>
    <lineage>
        <taxon>Bacteria</taxon>
        <taxon>Bacillati</taxon>
        <taxon>Actinomycetota</taxon>
        <taxon>Actinomycetes</taxon>
        <taxon>Pseudonocardiales</taxon>
        <taxon>Pseudonocardiaceae</taxon>
        <taxon>Kibdelosporangium</taxon>
    </lineage>
</organism>
<feature type="domain" description="LamG-like jellyroll fold" evidence="5">
    <location>
        <begin position="1143"/>
        <end position="1307"/>
    </location>
</feature>
<dbReference type="Proteomes" id="UP000287547">
    <property type="component" value="Unassembled WGS sequence"/>
</dbReference>
<evidence type="ECO:0000256" key="4">
    <source>
        <dbReference type="SAM" id="SignalP"/>
    </source>
</evidence>
<comment type="caution">
    <text evidence="6">The sequence shown here is derived from an EMBL/GenBank/DDBJ whole genome shotgun (WGS) entry which is preliminary data.</text>
</comment>
<dbReference type="InterPro" id="IPR013320">
    <property type="entry name" value="ConA-like_dom_sf"/>
</dbReference>
<dbReference type="InterPro" id="IPR025965">
    <property type="entry name" value="FlgD/Vpr_Ig-like"/>
</dbReference>
<evidence type="ECO:0000256" key="2">
    <source>
        <dbReference type="ARBA" id="ARBA00023157"/>
    </source>
</evidence>
<name>A0A428YSW4_KIBAR</name>
<dbReference type="SMART" id="SM00560">
    <property type="entry name" value="LamGL"/>
    <property type="match status" value="2"/>
</dbReference>
<keyword evidence="2" id="KW-1015">Disulfide bond</keyword>
<dbReference type="Pfam" id="PF13860">
    <property type="entry name" value="FlgD_ig"/>
    <property type="match status" value="1"/>
</dbReference>
<dbReference type="InterPro" id="IPR006558">
    <property type="entry name" value="LamG-like"/>
</dbReference>
<feature type="chain" id="PRO_5019044980" description="LamG-like jellyroll fold domain-containing protein" evidence="4">
    <location>
        <begin position="28"/>
        <end position="1315"/>
    </location>
</feature>
<dbReference type="SUPFAM" id="SSF49899">
    <property type="entry name" value="Concanavalin A-like lectins/glucanases"/>
    <property type="match status" value="2"/>
</dbReference>
<evidence type="ECO:0000259" key="5">
    <source>
        <dbReference type="SMART" id="SM00560"/>
    </source>
</evidence>
<dbReference type="SUPFAM" id="SSF63825">
    <property type="entry name" value="YWTD domain"/>
    <property type="match status" value="1"/>
</dbReference>
<evidence type="ECO:0000313" key="7">
    <source>
        <dbReference type="Proteomes" id="UP000287547"/>
    </source>
</evidence>
<dbReference type="Pfam" id="PF13385">
    <property type="entry name" value="Laminin_G_3"/>
    <property type="match status" value="2"/>
</dbReference>
<evidence type="ECO:0000256" key="3">
    <source>
        <dbReference type="SAM" id="MobiDB-lite"/>
    </source>
</evidence>
<feature type="region of interest" description="Disordered" evidence="3">
    <location>
        <begin position="100"/>
        <end position="126"/>
    </location>
</feature>
<dbReference type="EMBL" id="QHKI01000060">
    <property type="protein sequence ID" value="RSM72346.1"/>
    <property type="molecule type" value="Genomic_DNA"/>
</dbReference>
<feature type="signal peptide" evidence="4">
    <location>
        <begin position="1"/>
        <end position="27"/>
    </location>
</feature>
<dbReference type="Gene3D" id="2.60.40.4070">
    <property type="match status" value="1"/>
</dbReference>
<dbReference type="Gene3D" id="2.60.120.200">
    <property type="match status" value="2"/>
</dbReference>
<dbReference type="Gene3D" id="2.40.10.500">
    <property type="match status" value="2"/>
</dbReference>
<proteinExistence type="predicted"/>
<protein>
    <recommendedName>
        <fullName evidence="5">LamG-like jellyroll fold domain-containing protein</fullName>
    </recommendedName>
</protein>
<reference evidence="6 7" key="1">
    <citation type="submission" date="2018-05" db="EMBL/GenBank/DDBJ databases">
        <title>Evolution of GPA BGCs.</title>
        <authorList>
            <person name="Waglechner N."/>
            <person name="Wright G.D."/>
        </authorList>
    </citation>
    <scope>NUCLEOTIDE SEQUENCE [LARGE SCALE GENOMIC DNA]</scope>
    <source>
        <strain evidence="6 7">A82846</strain>
    </source>
</reference>
<gene>
    <name evidence="6" type="ORF">DMH04_42680</name>
</gene>
<evidence type="ECO:0000313" key="6">
    <source>
        <dbReference type="EMBL" id="RSM72346.1"/>
    </source>
</evidence>
<feature type="domain" description="LamG-like jellyroll fold" evidence="5">
    <location>
        <begin position="923"/>
        <end position="1068"/>
    </location>
</feature>
<evidence type="ECO:0000256" key="1">
    <source>
        <dbReference type="ARBA" id="ARBA00022729"/>
    </source>
</evidence>
<dbReference type="OrthoDB" id="4981820at2"/>
<sequence>MEMRSSVTRFAAAVGVSLLAVTPAATAKQSTVDVIGTVVMGPGARLSAAIYDERGQIIRRLYDLAPRAGIVTLTWDGKDDDGYDVPRGKYTWRTISTGAVGSHDGHTGDRGAPLPGEPYERAENPGDTTAVAFGSDGDLYLVSVYEEFQNDVRRIGAADLGTGKNKWPNGDGWKNRGHAIAVDDESVYVAAIAREDKPEGEPENDDEYRIFRRDDKTGAFKDWADPKNILVTKPWAHGKPVVTGLAVDDKYLWVADTGGNQLRVYTKSDGKPAPILGGQSTMPLTAPHAIATDGAGRLWVVTGDRVQRYFYDPAAQNLVPETAITGLDRPYGLAWDLGNKVLYVSEIGTGKIRKYDASGAEQATPWSFSNMPAAGTVTDTSFGWKYDTGSLVPGGTASIAVTPDGKTLAVTDFHNGRTLFYDTKTGAAKPERLEGVNNPNPDVSVAIGANRMTSQSREYEVDYSKPDPAFGHPWRLKANWAPTDISNGDVTVTSSVIRNLNDGNEYGFYFLGQRCNGYGSTNCHGSPGPFPYGGILVYRLNTDGPGQGMKRVAAVQRHTPDGGPTNSQRLYQHLTITTDTNGNGVLGDSGDVSETTDRKGYLNGDPSVWADDNGTIWLANGTTYDTAPHSGVGRIPLSGFDAKGNPQYRLADFTVPPLTEYDADPASGAASPMSRQVMYDKENDRIFAAVDTTEFDQVANYGGNAVKVMDLKTGQKSVISGYSRLNGVRMQPRDSVTGLAVDSSGGFFYTGGNSHEGQRITMHTWDGLPVARAVTPLPAYSPGWLDRGQSLTAFTNTDGTHYAYAEDIGYGTNQRYAFTRVESVHRFGGDFFWPGKPTSNDLVAWWRLDAGRSGAQFVAESSGGNHWGVYQPKPGTRWWQPEGGVHNGALRFDGAGVQHGGVHFGKNSWGGAPDNVADDPANSALTVATWFNTKDSGVLFGYQNAWPREDYTKPTASMPALYVGQDGKLYGGALTAPDCATRQVVSPTAVNDGRWHHAALVATKDGQTLYLDGKPLPGIPCGRVTGGLAFSSLGKGYTASWPSTPGDYFHYTGLLDDVRVYRSALSAGDVGQLATPPTLRGPLAHWTFDEVLGNTARDVTDHGKEAVVTAGSWQPLGGRIGGALSFNGTATHATPPAAMTTVAPVTIGVWVKTTKGGPVLGDQRGPYPTAMVNEEYWATRGVGEPTSAETIGISPADGTVRSYVMSERLGGPGKSPDLRDGQWHHIAVTATLIPDADPTKVPTFSSALYVDGTLIDSGPAQPRSQGIWSSLRPDNQFGAARNADNSWSYYTGLLDDARIYDRVLGPEEIKGLAQR</sequence>
<accession>A0A428YSW4</accession>
<keyword evidence="1 4" id="KW-0732">Signal</keyword>